<sequence length="68" mass="7550">MSAHRPPQRPQERNAPIIKARTPQGALSPRKSEGDLLDLKDSKGRGWRAFSRGYENRATALANSLGEH</sequence>
<evidence type="ECO:0000313" key="3">
    <source>
        <dbReference type="Proteomes" id="UP001381693"/>
    </source>
</evidence>
<dbReference type="Proteomes" id="UP001381693">
    <property type="component" value="Unassembled WGS sequence"/>
</dbReference>
<comment type="caution">
    <text evidence="2">The sequence shown here is derived from an EMBL/GenBank/DDBJ whole genome shotgun (WGS) entry which is preliminary data.</text>
</comment>
<evidence type="ECO:0000256" key="1">
    <source>
        <dbReference type="SAM" id="MobiDB-lite"/>
    </source>
</evidence>
<keyword evidence="3" id="KW-1185">Reference proteome</keyword>
<proteinExistence type="predicted"/>
<dbReference type="EMBL" id="JAXCGZ010019151">
    <property type="protein sequence ID" value="KAK7066525.1"/>
    <property type="molecule type" value="Genomic_DNA"/>
</dbReference>
<feature type="region of interest" description="Disordered" evidence="1">
    <location>
        <begin position="1"/>
        <end position="39"/>
    </location>
</feature>
<evidence type="ECO:0000313" key="2">
    <source>
        <dbReference type="EMBL" id="KAK7066525.1"/>
    </source>
</evidence>
<accession>A0AAN8WHU1</accession>
<reference evidence="2 3" key="1">
    <citation type="submission" date="2023-11" db="EMBL/GenBank/DDBJ databases">
        <title>Halocaridina rubra genome assembly.</title>
        <authorList>
            <person name="Smith C."/>
        </authorList>
    </citation>
    <scope>NUCLEOTIDE SEQUENCE [LARGE SCALE GENOMIC DNA]</scope>
    <source>
        <strain evidence="2">EP-1</strain>
        <tissue evidence="2">Whole</tissue>
    </source>
</reference>
<gene>
    <name evidence="2" type="ORF">SK128_014915</name>
</gene>
<feature type="non-terminal residue" evidence="2">
    <location>
        <position position="68"/>
    </location>
</feature>
<name>A0AAN8WHU1_HALRR</name>
<protein>
    <submittedName>
        <fullName evidence="2">Uncharacterized protein</fullName>
    </submittedName>
</protein>
<feature type="compositionally biased region" description="Basic and acidic residues" evidence="1">
    <location>
        <begin position="30"/>
        <end position="39"/>
    </location>
</feature>
<dbReference type="AlphaFoldDB" id="A0AAN8WHU1"/>
<organism evidence="2 3">
    <name type="scientific">Halocaridina rubra</name>
    <name type="common">Hawaiian red shrimp</name>
    <dbReference type="NCBI Taxonomy" id="373956"/>
    <lineage>
        <taxon>Eukaryota</taxon>
        <taxon>Metazoa</taxon>
        <taxon>Ecdysozoa</taxon>
        <taxon>Arthropoda</taxon>
        <taxon>Crustacea</taxon>
        <taxon>Multicrustacea</taxon>
        <taxon>Malacostraca</taxon>
        <taxon>Eumalacostraca</taxon>
        <taxon>Eucarida</taxon>
        <taxon>Decapoda</taxon>
        <taxon>Pleocyemata</taxon>
        <taxon>Caridea</taxon>
        <taxon>Atyoidea</taxon>
        <taxon>Atyidae</taxon>
        <taxon>Halocaridina</taxon>
    </lineage>
</organism>